<comment type="caution">
    <text evidence="1">The sequence shown here is derived from an EMBL/GenBank/DDBJ whole genome shotgun (WGS) entry which is preliminary data.</text>
</comment>
<dbReference type="Proteomes" id="UP001054837">
    <property type="component" value="Unassembled WGS sequence"/>
</dbReference>
<protein>
    <submittedName>
        <fullName evidence="1">Uncharacterized protein</fullName>
    </submittedName>
</protein>
<dbReference type="AlphaFoldDB" id="A0AAV4R114"/>
<keyword evidence="2" id="KW-1185">Reference proteome</keyword>
<reference evidence="1 2" key="1">
    <citation type="submission" date="2021-06" db="EMBL/GenBank/DDBJ databases">
        <title>Caerostris darwini draft genome.</title>
        <authorList>
            <person name="Kono N."/>
            <person name="Arakawa K."/>
        </authorList>
    </citation>
    <scope>NUCLEOTIDE SEQUENCE [LARGE SCALE GENOMIC DNA]</scope>
</reference>
<evidence type="ECO:0000313" key="1">
    <source>
        <dbReference type="EMBL" id="GIY15190.1"/>
    </source>
</evidence>
<gene>
    <name evidence="1" type="ORF">CDAR_199321</name>
</gene>
<evidence type="ECO:0000313" key="2">
    <source>
        <dbReference type="Proteomes" id="UP001054837"/>
    </source>
</evidence>
<sequence>MEAELEHFAHTLFVYQSGDFEAFNILFYSLNSEESLVLKRAWKMIQKMDGIYGKIFDYYFKNLNHDHFLYSKKDFAAFVLVRSLDFSRSPSFYNFLLVCLFMCRLLQSQSQCLLLVHIMAKCLVIVYSRRYEDFFMANGGLIGMRKYFDEIKKEDLRNFTSRHANSQNEGILIPTFEDVFEIIAEFDEYNDVNFYMEDSELQYLYDDCYPFIDMQIVNENLKLPKTSVTLNIEDENSKMEYVLEKLRIHSEQAVNRVQTKCFYCGEKCCKYLMFQVLYRLHTMSGESVNELNVTN</sequence>
<name>A0AAV4R114_9ARAC</name>
<dbReference type="EMBL" id="BPLQ01005496">
    <property type="protein sequence ID" value="GIY15190.1"/>
    <property type="molecule type" value="Genomic_DNA"/>
</dbReference>
<proteinExistence type="predicted"/>
<accession>A0AAV4R114</accession>
<organism evidence="1 2">
    <name type="scientific">Caerostris darwini</name>
    <dbReference type="NCBI Taxonomy" id="1538125"/>
    <lineage>
        <taxon>Eukaryota</taxon>
        <taxon>Metazoa</taxon>
        <taxon>Ecdysozoa</taxon>
        <taxon>Arthropoda</taxon>
        <taxon>Chelicerata</taxon>
        <taxon>Arachnida</taxon>
        <taxon>Araneae</taxon>
        <taxon>Araneomorphae</taxon>
        <taxon>Entelegynae</taxon>
        <taxon>Araneoidea</taxon>
        <taxon>Araneidae</taxon>
        <taxon>Caerostris</taxon>
    </lineage>
</organism>